<dbReference type="OrthoDB" id="32195at2"/>
<organism evidence="3 4">
    <name type="scientific">Cecembia calidifontis</name>
    <dbReference type="NCBI Taxonomy" id="1187080"/>
    <lineage>
        <taxon>Bacteria</taxon>
        <taxon>Pseudomonadati</taxon>
        <taxon>Bacteroidota</taxon>
        <taxon>Cytophagia</taxon>
        <taxon>Cytophagales</taxon>
        <taxon>Cyclobacteriaceae</taxon>
        <taxon>Cecembia</taxon>
    </lineage>
</organism>
<accession>A0A4Q7PCT3</accession>
<dbReference type="Proteomes" id="UP000292209">
    <property type="component" value="Unassembled WGS sequence"/>
</dbReference>
<gene>
    <name evidence="3" type="ORF">BC751_3505</name>
</gene>
<feature type="domain" description="DUF7149" evidence="1">
    <location>
        <begin position="6"/>
        <end position="250"/>
    </location>
</feature>
<proteinExistence type="predicted"/>
<dbReference type="Pfam" id="PF23653">
    <property type="entry name" value="DUF7149"/>
    <property type="match status" value="1"/>
</dbReference>
<dbReference type="InterPro" id="IPR056716">
    <property type="entry name" value="DUF7814"/>
</dbReference>
<evidence type="ECO:0000313" key="4">
    <source>
        <dbReference type="Proteomes" id="UP000292209"/>
    </source>
</evidence>
<sequence length="373" mass="43189">MNHKFLKPRQALNKAFLKVKPVRTQIEVFKDNLIRLLDQINEKESEEFHKNIVSDFLKRTYYEPDFSINTKGRNDMVIHNGKDGKSSVGVIIETKKPTNKAEMLSLSPEANTIKSLNVKSFQELVLYFLRERITQNNLELKYLVVTNIYEWFVFDASVFEKAFAQNKTLVKDFKAFEAGSLSGTTTDFFYKEIAARDIDKLEGELPFTYFDLRTYDKPLRNADKKDDVKLIALFKLLSPQHLLKLPFTNDSNSLDRRFYSELLHIIGLSETKDGGKKLIGRSKEAERNAGSILENAIIELDSLDKISRLQKPSQYGDTHEERLFNVALELSITWINRILFLKLLEAQLLTYHKGDKSYAFLNLEKINSVLNKK</sequence>
<comment type="caution">
    <text evidence="3">The sequence shown here is derived from an EMBL/GenBank/DDBJ whole genome shotgun (WGS) entry which is preliminary data.</text>
</comment>
<dbReference type="Pfam" id="PF25120">
    <property type="entry name" value="DUF7814"/>
    <property type="match status" value="1"/>
</dbReference>
<name>A0A4Q7PCT3_9BACT</name>
<dbReference type="InterPro" id="IPR055573">
    <property type="entry name" value="DUF7149"/>
</dbReference>
<dbReference type="EMBL" id="SGXG01000001">
    <property type="protein sequence ID" value="RZS97877.1"/>
    <property type="molecule type" value="Genomic_DNA"/>
</dbReference>
<evidence type="ECO:0000259" key="1">
    <source>
        <dbReference type="Pfam" id="PF23653"/>
    </source>
</evidence>
<evidence type="ECO:0000259" key="2">
    <source>
        <dbReference type="Pfam" id="PF25120"/>
    </source>
</evidence>
<protein>
    <submittedName>
        <fullName evidence="3">Uncharacterized protein</fullName>
    </submittedName>
</protein>
<feature type="domain" description="DUF7814" evidence="2">
    <location>
        <begin position="251"/>
        <end position="368"/>
    </location>
</feature>
<reference evidence="3 4" key="1">
    <citation type="submission" date="2019-02" db="EMBL/GenBank/DDBJ databases">
        <title>Genomic Encyclopedia of Archaeal and Bacterial Type Strains, Phase II (KMG-II): from individual species to whole genera.</title>
        <authorList>
            <person name="Goeker M."/>
        </authorList>
    </citation>
    <scope>NUCLEOTIDE SEQUENCE [LARGE SCALE GENOMIC DNA]</scope>
    <source>
        <strain evidence="3 4">DSM 21411</strain>
    </source>
</reference>
<evidence type="ECO:0000313" key="3">
    <source>
        <dbReference type="EMBL" id="RZS97877.1"/>
    </source>
</evidence>
<dbReference type="AlphaFoldDB" id="A0A4Q7PCT3"/>
<keyword evidence="4" id="KW-1185">Reference proteome</keyword>